<gene>
    <name evidence="2" type="ORF">PSNMU_V1.4_AUG-EV-PASAV3_0125050</name>
</gene>
<proteinExistence type="predicted"/>
<feature type="region of interest" description="Disordered" evidence="1">
    <location>
        <begin position="235"/>
        <end position="255"/>
    </location>
</feature>
<reference evidence="2 3" key="1">
    <citation type="submission" date="2019-01" db="EMBL/GenBank/DDBJ databases">
        <authorList>
            <person name="Ferrante I. M."/>
        </authorList>
    </citation>
    <scope>NUCLEOTIDE SEQUENCE [LARGE SCALE GENOMIC DNA]</scope>
    <source>
        <strain evidence="2 3">B856</strain>
    </source>
</reference>
<protein>
    <submittedName>
        <fullName evidence="2">Uncharacterized protein</fullName>
    </submittedName>
</protein>
<name>A0A448ZTS9_9STRA</name>
<dbReference type="AlphaFoldDB" id="A0A448ZTS9"/>
<evidence type="ECO:0000313" key="3">
    <source>
        <dbReference type="Proteomes" id="UP000291116"/>
    </source>
</evidence>
<dbReference type="Proteomes" id="UP000291116">
    <property type="component" value="Unassembled WGS sequence"/>
</dbReference>
<evidence type="ECO:0000313" key="2">
    <source>
        <dbReference type="EMBL" id="VEU45333.1"/>
    </source>
</evidence>
<accession>A0A448ZTS9</accession>
<sequence length="273" mass="30716">MSRRRLVEIPFLVCGEAAAKRTIGSARSIAFDPCFRFFRRTTERVGVNRNGNTIGTAIGSAARFSTGSGGSSYSASGPSQQLKSWESGARMVQNTTVENKYLEHIREVHDPSQHIKTIEDELKGSIGKALGKQGQKVLMYARLMEEERQRYQDLLLELRGQAREAEPHTPSPAVERTDDVDRHPELSKIAISHNEYREQCLHARWELIVHRQAVGFIVGNHKYVTDKFPVGDALPVPSEDGEDERATAAASAEKSKKKKVFTDQLDWWQRIGR</sequence>
<evidence type="ECO:0000256" key="1">
    <source>
        <dbReference type="SAM" id="MobiDB-lite"/>
    </source>
</evidence>
<dbReference type="OrthoDB" id="194949at2759"/>
<organism evidence="2 3">
    <name type="scientific">Pseudo-nitzschia multistriata</name>
    <dbReference type="NCBI Taxonomy" id="183589"/>
    <lineage>
        <taxon>Eukaryota</taxon>
        <taxon>Sar</taxon>
        <taxon>Stramenopiles</taxon>
        <taxon>Ochrophyta</taxon>
        <taxon>Bacillariophyta</taxon>
        <taxon>Bacillariophyceae</taxon>
        <taxon>Bacillariophycidae</taxon>
        <taxon>Bacillariales</taxon>
        <taxon>Bacillariaceae</taxon>
        <taxon>Pseudo-nitzschia</taxon>
    </lineage>
</organism>
<keyword evidence="3" id="KW-1185">Reference proteome</keyword>
<dbReference type="EMBL" id="CAACVS010000699">
    <property type="protein sequence ID" value="VEU45333.1"/>
    <property type="molecule type" value="Genomic_DNA"/>
</dbReference>